<evidence type="ECO:0000313" key="6">
    <source>
        <dbReference type="EMBL" id="KXT55417.1"/>
    </source>
</evidence>
<dbReference type="Proteomes" id="UP000070319">
    <property type="component" value="Unassembled WGS sequence"/>
</dbReference>
<feature type="transmembrane region" description="Helical" evidence="5">
    <location>
        <begin position="124"/>
        <end position="144"/>
    </location>
</feature>
<feature type="transmembrane region" description="Helical" evidence="5">
    <location>
        <begin position="56"/>
        <end position="75"/>
    </location>
</feature>
<dbReference type="PATRIC" id="fig|329854.7.peg.156"/>
<dbReference type="Pfam" id="PF01943">
    <property type="entry name" value="Polysacc_synt"/>
    <property type="match status" value="1"/>
</dbReference>
<dbReference type="AlphaFoldDB" id="A0A139LVI3"/>
<comment type="caution">
    <text evidence="6">The sequence shown here is derived from an EMBL/GenBank/DDBJ whole genome shotgun (WGS) entry which is preliminary data.</text>
</comment>
<evidence type="ECO:0000313" key="7">
    <source>
        <dbReference type="Proteomes" id="UP000070319"/>
    </source>
</evidence>
<reference evidence="6 7" key="1">
    <citation type="submission" date="2016-02" db="EMBL/GenBank/DDBJ databases">
        <authorList>
            <person name="Wen L."/>
            <person name="He K."/>
            <person name="Yang H."/>
        </authorList>
    </citation>
    <scope>NUCLEOTIDE SEQUENCE [LARGE SCALE GENOMIC DNA]</scope>
    <source>
        <strain evidence="6 7">KLE1704</strain>
    </source>
</reference>
<dbReference type="CDD" id="cd13128">
    <property type="entry name" value="MATE_Wzx_like"/>
    <property type="match status" value="1"/>
</dbReference>
<name>A0A139LVI3_9BACE</name>
<protein>
    <submittedName>
        <fullName evidence="6">Polysaccharide biosynthesis protein</fullName>
    </submittedName>
</protein>
<feature type="transmembrane region" description="Helical" evidence="5">
    <location>
        <begin position="264"/>
        <end position="287"/>
    </location>
</feature>
<keyword evidence="2 5" id="KW-0812">Transmembrane</keyword>
<feature type="transmembrane region" description="Helical" evidence="5">
    <location>
        <begin position="307"/>
        <end position="329"/>
    </location>
</feature>
<evidence type="ECO:0000256" key="4">
    <source>
        <dbReference type="ARBA" id="ARBA00023136"/>
    </source>
</evidence>
<feature type="transmembrane region" description="Helical" evidence="5">
    <location>
        <begin position="156"/>
        <end position="178"/>
    </location>
</feature>
<comment type="subcellular location">
    <subcellularLocation>
        <location evidence="1">Membrane</location>
        <topology evidence="1">Multi-pass membrane protein</topology>
    </subcellularLocation>
</comment>
<feature type="transmembrane region" description="Helical" evidence="5">
    <location>
        <begin position="395"/>
        <end position="417"/>
    </location>
</feature>
<dbReference type="PANTHER" id="PTHR43424">
    <property type="entry name" value="LOCUS PUTATIVE PROTEIN 1-RELATED"/>
    <property type="match status" value="1"/>
</dbReference>
<evidence type="ECO:0000256" key="5">
    <source>
        <dbReference type="SAM" id="Phobius"/>
    </source>
</evidence>
<dbReference type="InterPro" id="IPR002797">
    <property type="entry name" value="Polysacc_synth"/>
</dbReference>
<sequence>MSLVDKIINRLNLSPTKAKIMKNIYWAMLGKVVTLLGGLFVGILVARYLGPEQYGLMNYVISYVSIFQILASFGFDDIEIREESKYNGFRDKIIGTAFLLKLVLAVITIFLVIGTALLFETNTFTKAMIILYSFSMLFNSSSVVRNYFTSIVWNEYIVKTEISRTLLGAGVKIVLLLLHASLEWFIMATLFDVFLLASGYVFSYSTKIGKISLWYFDKDWAKYLIKQSFPLLLSGAAVIVYQRIDQVMIGNMIDKASVGVFSVASRFVEIIIFVPVVMSQTITPLLIRTREKSQADYEQKSQLFMNITVWICILLAILVCLFSYFLIKYTFGKEYILAVPVLHIMAFKVVGMALSSTAGQMIIIEKQQKYAFIRNLMGCFVCVGLNLWLIPICGIIGSAIVTILTTTFVGCLANVFIPPYHRYLRFQLRTLAFGWKDLVKIRDLKGLRPKNV</sequence>
<proteinExistence type="predicted"/>
<dbReference type="InterPro" id="IPR052556">
    <property type="entry name" value="PolySynth_Transporter"/>
</dbReference>
<dbReference type="PANTHER" id="PTHR43424:SF1">
    <property type="entry name" value="LOCUS PUTATIVE PROTEIN 1-RELATED"/>
    <property type="match status" value="1"/>
</dbReference>
<accession>A0A139LVI3</accession>
<dbReference type="EMBL" id="LTDF01000016">
    <property type="protein sequence ID" value="KXT55417.1"/>
    <property type="molecule type" value="Genomic_DNA"/>
</dbReference>
<feature type="transmembrane region" description="Helical" evidence="5">
    <location>
        <begin position="335"/>
        <end position="359"/>
    </location>
</feature>
<keyword evidence="4 5" id="KW-0472">Membrane</keyword>
<gene>
    <name evidence="6" type="ORF">HMPREF2531_00152</name>
</gene>
<keyword evidence="3 5" id="KW-1133">Transmembrane helix</keyword>
<evidence type="ECO:0000256" key="1">
    <source>
        <dbReference type="ARBA" id="ARBA00004141"/>
    </source>
</evidence>
<feature type="transmembrane region" description="Helical" evidence="5">
    <location>
        <begin position="24"/>
        <end position="50"/>
    </location>
</feature>
<dbReference type="GO" id="GO:0016020">
    <property type="term" value="C:membrane"/>
    <property type="evidence" value="ECO:0007669"/>
    <property type="project" value="UniProtKB-SubCell"/>
</dbReference>
<feature type="transmembrane region" description="Helical" evidence="5">
    <location>
        <begin position="371"/>
        <end position="389"/>
    </location>
</feature>
<evidence type="ECO:0000256" key="2">
    <source>
        <dbReference type="ARBA" id="ARBA00022692"/>
    </source>
</evidence>
<organism evidence="6">
    <name type="scientific">Bacteroides intestinalis</name>
    <dbReference type="NCBI Taxonomy" id="329854"/>
    <lineage>
        <taxon>Bacteria</taxon>
        <taxon>Pseudomonadati</taxon>
        <taxon>Bacteroidota</taxon>
        <taxon>Bacteroidia</taxon>
        <taxon>Bacteroidales</taxon>
        <taxon>Bacteroidaceae</taxon>
        <taxon>Bacteroides</taxon>
    </lineage>
</organism>
<feature type="transmembrane region" description="Helical" evidence="5">
    <location>
        <begin position="223"/>
        <end position="244"/>
    </location>
</feature>
<feature type="transmembrane region" description="Helical" evidence="5">
    <location>
        <begin position="96"/>
        <end position="118"/>
    </location>
</feature>
<evidence type="ECO:0000256" key="3">
    <source>
        <dbReference type="ARBA" id="ARBA00022989"/>
    </source>
</evidence>